<dbReference type="Proteomes" id="UP001147700">
    <property type="component" value="Unassembled WGS sequence"/>
</dbReference>
<organism evidence="1 2">
    <name type="scientific">Solirubrobacter deserti</name>
    <dbReference type="NCBI Taxonomy" id="2282478"/>
    <lineage>
        <taxon>Bacteria</taxon>
        <taxon>Bacillati</taxon>
        <taxon>Actinomycetota</taxon>
        <taxon>Thermoleophilia</taxon>
        <taxon>Solirubrobacterales</taxon>
        <taxon>Solirubrobacteraceae</taxon>
        <taxon>Solirubrobacter</taxon>
    </lineage>
</organism>
<gene>
    <name evidence="1" type="ORF">OJ962_17805</name>
</gene>
<evidence type="ECO:0000313" key="1">
    <source>
        <dbReference type="EMBL" id="MDA0139363.1"/>
    </source>
</evidence>
<comment type="caution">
    <text evidence="1">The sequence shown here is derived from an EMBL/GenBank/DDBJ whole genome shotgun (WGS) entry which is preliminary data.</text>
</comment>
<protein>
    <submittedName>
        <fullName evidence="1">Uncharacterized protein</fullName>
    </submittedName>
</protein>
<dbReference type="RefSeq" id="WP_202958082.1">
    <property type="nucleotide sequence ID" value="NZ_JAPCID010000024.1"/>
</dbReference>
<reference evidence="1" key="1">
    <citation type="submission" date="2022-10" db="EMBL/GenBank/DDBJ databases">
        <title>The WGS of Solirubrobacter sp. CPCC 204708.</title>
        <authorList>
            <person name="Jiang Z."/>
        </authorList>
    </citation>
    <scope>NUCLEOTIDE SEQUENCE</scope>
    <source>
        <strain evidence="1">CPCC 204708</strain>
    </source>
</reference>
<dbReference type="EMBL" id="JAPCID010000024">
    <property type="protein sequence ID" value="MDA0139363.1"/>
    <property type="molecule type" value="Genomic_DNA"/>
</dbReference>
<proteinExistence type="predicted"/>
<sequence length="113" mass="12151">MTDSLEHTQLVALDCGAVLRTGAGLSESVGVGVLPTALEITETLLRASAHREAVAEIGRYGCWLTVRVAANMAADEWRRKAVRVHSRLRGFDGQMRVEPAHGGSRITVSLLVT</sequence>
<evidence type="ECO:0000313" key="2">
    <source>
        <dbReference type="Proteomes" id="UP001147700"/>
    </source>
</evidence>
<keyword evidence="2" id="KW-1185">Reference proteome</keyword>
<accession>A0ABT4RLQ9</accession>
<name>A0ABT4RLQ9_9ACTN</name>